<comment type="caution">
    <text evidence="5">The sequence shown here is derived from an EMBL/GenBank/DDBJ whole genome shotgun (WGS) entry which is preliminary data.</text>
</comment>
<accession>A0A7Y0FPK7</accession>
<dbReference type="CDD" id="cd06267">
    <property type="entry name" value="PBP1_LacI_sugar_binding-like"/>
    <property type="match status" value="1"/>
</dbReference>
<name>A0A7Y0FPK7_9BACT</name>
<sequence>MPARRVSIGDIASQLKLSPSTVSRALAHNPDVSETTRQRVQQLAQELGYQPNQVAVALRRGHSNTLGVLVPHLAGTFFPEVVDGITEAASQAGYNVMICQSREDAEQERKNLELLMNAPVAGLLVSLASSTQNYAPFEAVRTANLPLVFFDRAIEGLTGEHISSVVIDDYAGAYMAVSHLVEQGCRRIAHLAGPPHLAIYEQRHRGYEQALHDHGLPYRPELVCPIGQHQPDGAAAMRQLLQLPCPPDAVFSSGDSALVGALQVLKELGYRVPDDVALAGFSNAEFTALTEPPLTTVDQHSHQMGREAVNQLLRMLHTATPTAVVLRPQLLVRASSQRVGQQQSLAG</sequence>
<dbReference type="SUPFAM" id="SSF53822">
    <property type="entry name" value="Periplasmic binding protein-like I"/>
    <property type="match status" value="1"/>
</dbReference>
<dbReference type="GO" id="GO:0003700">
    <property type="term" value="F:DNA-binding transcription factor activity"/>
    <property type="evidence" value="ECO:0007669"/>
    <property type="project" value="TreeGrafter"/>
</dbReference>
<evidence type="ECO:0000259" key="4">
    <source>
        <dbReference type="PROSITE" id="PS50932"/>
    </source>
</evidence>
<dbReference type="PANTHER" id="PTHR30146">
    <property type="entry name" value="LACI-RELATED TRANSCRIPTIONAL REPRESSOR"/>
    <property type="match status" value="1"/>
</dbReference>
<dbReference type="Gene3D" id="3.40.50.2300">
    <property type="match status" value="2"/>
</dbReference>
<keyword evidence="3" id="KW-0804">Transcription</keyword>
<organism evidence="5 6">
    <name type="scientific">Hymenobacter polaris</name>
    <dbReference type="NCBI Taxonomy" id="2682546"/>
    <lineage>
        <taxon>Bacteria</taxon>
        <taxon>Pseudomonadati</taxon>
        <taxon>Bacteroidota</taxon>
        <taxon>Cytophagia</taxon>
        <taxon>Cytophagales</taxon>
        <taxon>Hymenobacteraceae</taxon>
        <taxon>Hymenobacter</taxon>
    </lineage>
</organism>
<evidence type="ECO:0000313" key="6">
    <source>
        <dbReference type="Proteomes" id="UP000559626"/>
    </source>
</evidence>
<protein>
    <submittedName>
        <fullName evidence="5">LacI family transcriptional regulator</fullName>
    </submittedName>
</protein>
<keyword evidence="2" id="KW-0238">DNA-binding</keyword>
<reference evidence="5 6" key="1">
    <citation type="submission" date="2020-04" db="EMBL/GenBank/DDBJ databases">
        <title>Hymenobacter polaris sp. nov., isolated from Arctic soil.</title>
        <authorList>
            <person name="Dahal R.H."/>
        </authorList>
    </citation>
    <scope>NUCLEOTIDE SEQUENCE [LARGE SCALE GENOMIC DNA]</scope>
    <source>
        <strain evidence="5 6">RP-2-7</strain>
    </source>
</reference>
<dbReference type="PANTHER" id="PTHR30146:SF109">
    <property type="entry name" value="HTH-TYPE TRANSCRIPTIONAL REGULATOR GALS"/>
    <property type="match status" value="1"/>
</dbReference>
<dbReference type="InterPro" id="IPR046335">
    <property type="entry name" value="LacI/GalR-like_sensor"/>
</dbReference>
<feature type="domain" description="HTH lacI-type" evidence="4">
    <location>
        <begin position="6"/>
        <end position="60"/>
    </location>
</feature>
<gene>
    <name evidence="5" type="ORF">HHL22_20815</name>
</gene>
<dbReference type="AlphaFoldDB" id="A0A7Y0FPK7"/>
<dbReference type="CDD" id="cd01392">
    <property type="entry name" value="HTH_LacI"/>
    <property type="match status" value="1"/>
</dbReference>
<dbReference type="EMBL" id="JABBGH010000003">
    <property type="protein sequence ID" value="NML67650.1"/>
    <property type="molecule type" value="Genomic_DNA"/>
</dbReference>
<evidence type="ECO:0000256" key="3">
    <source>
        <dbReference type="ARBA" id="ARBA00023163"/>
    </source>
</evidence>
<evidence type="ECO:0000256" key="2">
    <source>
        <dbReference type="ARBA" id="ARBA00023125"/>
    </source>
</evidence>
<dbReference type="SUPFAM" id="SSF47413">
    <property type="entry name" value="lambda repressor-like DNA-binding domains"/>
    <property type="match status" value="1"/>
</dbReference>
<keyword evidence="1" id="KW-0805">Transcription regulation</keyword>
<proteinExistence type="predicted"/>
<dbReference type="InterPro" id="IPR010982">
    <property type="entry name" value="Lambda_DNA-bd_dom_sf"/>
</dbReference>
<dbReference type="GO" id="GO:0000976">
    <property type="term" value="F:transcription cis-regulatory region binding"/>
    <property type="evidence" value="ECO:0007669"/>
    <property type="project" value="TreeGrafter"/>
</dbReference>
<keyword evidence="6" id="KW-1185">Reference proteome</keyword>
<dbReference type="PROSITE" id="PS50932">
    <property type="entry name" value="HTH_LACI_2"/>
    <property type="match status" value="1"/>
</dbReference>
<dbReference type="RefSeq" id="WP_169533302.1">
    <property type="nucleotide sequence ID" value="NZ_JABBGH010000003.1"/>
</dbReference>
<dbReference type="Pfam" id="PF13377">
    <property type="entry name" value="Peripla_BP_3"/>
    <property type="match status" value="1"/>
</dbReference>
<dbReference type="InterPro" id="IPR000843">
    <property type="entry name" value="HTH_LacI"/>
</dbReference>
<dbReference type="Proteomes" id="UP000559626">
    <property type="component" value="Unassembled WGS sequence"/>
</dbReference>
<dbReference type="Gene3D" id="1.10.260.40">
    <property type="entry name" value="lambda repressor-like DNA-binding domains"/>
    <property type="match status" value="1"/>
</dbReference>
<dbReference type="Pfam" id="PF00356">
    <property type="entry name" value="LacI"/>
    <property type="match status" value="1"/>
</dbReference>
<dbReference type="InterPro" id="IPR028082">
    <property type="entry name" value="Peripla_BP_I"/>
</dbReference>
<dbReference type="SMART" id="SM00354">
    <property type="entry name" value="HTH_LACI"/>
    <property type="match status" value="1"/>
</dbReference>
<evidence type="ECO:0000256" key="1">
    <source>
        <dbReference type="ARBA" id="ARBA00023015"/>
    </source>
</evidence>
<evidence type="ECO:0000313" key="5">
    <source>
        <dbReference type="EMBL" id="NML67650.1"/>
    </source>
</evidence>